<reference evidence="2 3" key="1">
    <citation type="journal article" date="2021" name="MBio">
        <title>A New Model Trypanosomatid, Novymonas esmeraldas: Genomic Perception of Its 'Candidatus Pandoraea novymonadis' Endosymbiont.</title>
        <authorList>
            <person name="Zakharova A."/>
            <person name="Saura A."/>
            <person name="Butenko A."/>
            <person name="Podesvova L."/>
            <person name="Warmusova S."/>
            <person name="Kostygov A.Y."/>
            <person name="Nenarokova A."/>
            <person name="Lukes J."/>
            <person name="Opperdoes F.R."/>
            <person name="Yurchenko V."/>
        </authorList>
    </citation>
    <scope>NUCLEOTIDE SEQUENCE [LARGE SCALE GENOMIC DNA]</scope>
    <source>
        <strain evidence="2 3">E262AT.01</strain>
    </source>
</reference>
<evidence type="ECO:0000313" key="2">
    <source>
        <dbReference type="EMBL" id="KAK7194067.1"/>
    </source>
</evidence>
<sequence>MHALTLPGLCAELSRIQVDLLQRRGAPLQLAHEGIQLLREQLPTIELPSSVHEHISGYVPKLLRSCATVLRHAPDEDVLPALEALDFCTDLAARYEDGGHLSSCNNLTDLCSMLRSINALDDCQTRMLELSAPSSHALTTSPGVPQTRRIAYHLAPVYQHAMRVWSQPRERVSSLNVLSLLEATSRIHGRGSHAPATGADKCSLLPAKAKIHMEAKMQRCIGARGLLASLREAELNRTDAGMSLATMAQTGLYDAEVCNRSCDVLFWQHALLTSQQLCQVLFHLGTLQHRHVHQKFFSSLIEARNCNAEAVRQHVLGLAMLRQPPPSETRLMDGIFLHALRSAHAPPDASERSGDTTHGARPSEARWRRALRDPLNDDAYTLPPQWYIDVGHGLTCLDIQHPKYKLMTARQTRRSIGRLTTVERCKLLYALGGLSADQVPPGLQTPWRSKVERSISIVAEKLKDIEPHEGPYVMNALLHCGIHEHCRIPRAPRLESEENPVEVLLRTWATVPKERVLELTEQIRPQHLRAASSKAPSTVAKVVVRVAATFGEVSRNESYRLEPLCAAVEAHCADMTAADSMRTLQALLRIGRTGPRRQKAIGQLLANLWARRYDLDSDQLHQCCACVQHCTDLPDALRLLQFAATH</sequence>
<comment type="caution">
    <text evidence="2">The sequence shown here is derived from an EMBL/GenBank/DDBJ whole genome shotgun (WGS) entry which is preliminary data.</text>
</comment>
<name>A0AAW0ELC9_9TRYP</name>
<proteinExistence type="predicted"/>
<dbReference type="AlphaFoldDB" id="A0AAW0ELC9"/>
<evidence type="ECO:0000313" key="3">
    <source>
        <dbReference type="Proteomes" id="UP001430356"/>
    </source>
</evidence>
<evidence type="ECO:0000256" key="1">
    <source>
        <dbReference type="SAM" id="MobiDB-lite"/>
    </source>
</evidence>
<accession>A0AAW0ELC9</accession>
<dbReference type="Proteomes" id="UP001430356">
    <property type="component" value="Unassembled WGS sequence"/>
</dbReference>
<gene>
    <name evidence="2" type="ORF">NESM_000319400</name>
</gene>
<keyword evidence="3" id="KW-1185">Reference proteome</keyword>
<organism evidence="2 3">
    <name type="scientific">Novymonas esmeraldas</name>
    <dbReference type="NCBI Taxonomy" id="1808958"/>
    <lineage>
        <taxon>Eukaryota</taxon>
        <taxon>Discoba</taxon>
        <taxon>Euglenozoa</taxon>
        <taxon>Kinetoplastea</taxon>
        <taxon>Metakinetoplastina</taxon>
        <taxon>Trypanosomatida</taxon>
        <taxon>Trypanosomatidae</taxon>
        <taxon>Novymonas</taxon>
    </lineage>
</organism>
<dbReference type="EMBL" id="JAECZO010000030">
    <property type="protein sequence ID" value="KAK7194067.1"/>
    <property type="molecule type" value="Genomic_DNA"/>
</dbReference>
<feature type="region of interest" description="Disordered" evidence="1">
    <location>
        <begin position="345"/>
        <end position="366"/>
    </location>
</feature>
<protein>
    <submittedName>
        <fullName evidence="2">Uncharacterized protein</fullName>
    </submittedName>
</protein>